<organism evidence="2 3">
    <name type="scientific">Desulfitobacterium hafniense DP7</name>
    <dbReference type="NCBI Taxonomy" id="537010"/>
    <lineage>
        <taxon>Bacteria</taxon>
        <taxon>Bacillati</taxon>
        <taxon>Bacillota</taxon>
        <taxon>Clostridia</taxon>
        <taxon>Eubacteriales</taxon>
        <taxon>Desulfitobacteriaceae</taxon>
        <taxon>Desulfitobacterium</taxon>
    </lineage>
</organism>
<dbReference type="AlphaFoldDB" id="G9XJF9"/>
<evidence type="ECO:0000313" key="2">
    <source>
        <dbReference type="EMBL" id="EHL08207.1"/>
    </source>
</evidence>
<sequence>MGVLSVREYGAKDFMRWLLNNKRVRLSGRGRGVGKMSIYETAQQLAQQIKESDEYRDFIVAKELMKADEGHYKMIRDFQMKQFEIQQAQLFQLDISQGKQQELERLYSLLSLNPAAREYLEAEFRISRMINDVQKIIGEAIIDVLPLGFEDNDQPQILA</sequence>
<comment type="similarity">
    <text evidence="1">Belongs to the UPF0342 family.</text>
</comment>
<gene>
    <name evidence="2" type="ORF">HMPREF0322_01090</name>
</gene>
<reference evidence="2 3" key="1">
    <citation type="submission" date="2011-08" db="EMBL/GenBank/DDBJ databases">
        <authorList>
            <person name="Weinstock G."/>
            <person name="Sodergren E."/>
            <person name="Clifton S."/>
            <person name="Fulton L."/>
            <person name="Fulton B."/>
            <person name="Courtney L."/>
            <person name="Fronick C."/>
            <person name="Harrison M."/>
            <person name="Strong C."/>
            <person name="Farmer C."/>
            <person name="Delahaunty K."/>
            <person name="Markovic C."/>
            <person name="Hall O."/>
            <person name="Minx P."/>
            <person name="Tomlinson C."/>
            <person name="Mitreva M."/>
            <person name="Hou S."/>
            <person name="Chen J."/>
            <person name="Wollam A."/>
            <person name="Pepin K.H."/>
            <person name="Johnson M."/>
            <person name="Bhonagiri V."/>
            <person name="Zhang X."/>
            <person name="Suruliraj S."/>
            <person name="Warren W."/>
            <person name="Chinwalla A."/>
            <person name="Mardis E.R."/>
            <person name="Wilson R.K."/>
        </authorList>
    </citation>
    <scope>NUCLEOTIDE SEQUENCE [LARGE SCALE GENOMIC DNA]</scope>
    <source>
        <strain evidence="2 3">DP7</strain>
    </source>
</reference>
<evidence type="ECO:0000256" key="1">
    <source>
        <dbReference type="HAMAP-Rule" id="MF_01526"/>
    </source>
</evidence>
<name>G9XJF9_DESHA</name>
<dbReference type="HAMAP" id="MF_01526">
    <property type="entry name" value="UPF0342"/>
    <property type="match status" value="1"/>
</dbReference>
<dbReference type="Pfam" id="PF06133">
    <property type="entry name" value="Com_YlbF"/>
    <property type="match status" value="1"/>
</dbReference>
<dbReference type="InterPro" id="IPR023378">
    <property type="entry name" value="YheA/YmcA-like_dom_sf"/>
</dbReference>
<dbReference type="Gene3D" id="1.20.1500.10">
    <property type="entry name" value="YheA/YmcA-like"/>
    <property type="match status" value="1"/>
</dbReference>
<dbReference type="SUPFAM" id="SSF158622">
    <property type="entry name" value="YheA/YmcA-like"/>
    <property type="match status" value="1"/>
</dbReference>
<dbReference type="InterPro" id="IPR010368">
    <property type="entry name" value="Com_YlbF"/>
</dbReference>
<dbReference type="Proteomes" id="UP000004416">
    <property type="component" value="Unassembled WGS sequence"/>
</dbReference>
<accession>G9XJF9</accession>
<dbReference type="PATRIC" id="fig|537010.4.peg.1007"/>
<comment type="caution">
    <text evidence="2">The sequence shown here is derived from an EMBL/GenBank/DDBJ whole genome shotgun (WGS) entry which is preliminary data.</text>
</comment>
<dbReference type="HOGENOM" id="CLU_140243_2_0_9"/>
<protein>
    <recommendedName>
        <fullName evidence="1">UPF0342 protein HMPREF0322_01090</fullName>
    </recommendedName>
</protein>
<dbReference type="EMBL" id="AFZX01000028">
    <property type="protein sequence ID" value="EHL08207.1"/>
    <property type="molecule type" value="Genomic_DNA"/>
</dbReference>
<proteinExistence type="inferred from homology"/>
<evidence type="ECO:0000313" key="3">
    <source>
        <dbReference type="Proteomes" id="UP000004416"/>
    </source>
</evidence>